<dbReference type="Proteomes" id="UP000187046">
    <property type="component" value="Unassembled WGS sequence"/>
</dbReference>
<evidence type="ECO:0000256" key="1">
    <source>
        <dbReference type="SAM" id="MobiDB-lite"/>
    </source>
</evidence>
<keyword evidence="4" id="KW-1185">Reference proteome</keyword>
<feature type="compositionally biased region" description="Basic and acidic residues" evidence="1">
    <location>
        <begin position="1"/>
        <end position="10"/>
    </location>
</feature>
<protein>
    <recommendedName>
        <fullName evidence="2">YqzN/YkzM domain-containing protein</fullName>
    </recommendedName>
</protein>
<dbReference type="RefSeq" id="WP_076793401.1">
    <property type="nucleotide sequence ID" value="NZ_MRBL01000021.1"/>
</dbReference>
<reference evidence="3 4" key="1">
    <citation type="submission" date="2016-12" db="EMBL/GenBank/DDBJ databases">
        <title>Bacillus phylogenomics.</title>
        <authorList>
            <person name="Dunlap C."/>
        </authorList>
    </citation>
    <scope>NUCLEOTIDE SEQUENCE [LARGE SCALE GENOMIC DNA]</scope>
    <source>
        <strain evidence="3 4">NRRL B-41327</strain>
    </source>
</reference>
<gene>
    <name evidence="3" type="ORF">BTA31_18010</name>
</gene>
<evidence type="ECO:0000259" key="2">
    <source>
        <dbReference type="Pfam" id="PF26160"/>
    </source>
</evidence>
<evidence type="ECO:0000313" key="3">
    <source>
        <dbReference type="EMBL" id="OMI25536.1"/>
    </source>
</evidence>
<evidence type="ECO:0000313" key="4">
    <source>
        <dbReference type="Proteomes" id="UP000187046"/>
    </source>
</evidence>
<organism evidence="3 4">
    <name type="scientific">Bacillus haynesii</name>
    <dbReference type="NCBI Taxonomy" id="1925021"/>
    <lineage>
        <taxon>Bacteria</taxon>
        <taxon>Bacillati</taxon>
        <taxon>Bacillota</taxon>
        <taxon>Bacilli</taxon>
        <taxon>Bacillales</taxon>
        <taxon>Bacillaceae</taxon>
        <taxon>Bacillus</taxon>
    </lineage>
</organism>
<name>A0ABX3HZI4_9BACI</name>
<dbReference type="InterPro" id="IPR058869">
    <property type="entry name" value="YqzN_YkzM"/>
</dbReference>
<sequence>MDTKKSKNEEVEGQENATRRPESLFHIQDLREHSKELFGVKPEVLDGALFGLDQKQVTKTETKKRIREFLRKEAN</sequence>
<dbReference type="Pfam" id="PF26160">
    <property type="entry name" value="YqzN_YkzM"/>
    <property type="match status" value="1"/>
</dbReference>
<proteinExistence type="predicted"/>
<dbReference type="EMBL" id="MRBL01000021">
    <property type="protein sequence ID" value="OMI25536.1"/>
    <property type="molecule type" value="Genomic_DNA"/>
</dbReference>
<accession>A0ABX3HZI4</accession>
<feature type="region of interest" description="Disordered" evidence="1">
    <location>
        <begin position="1"/>
        <end position="23"/>
    </location>
</feature>
<feature type="domain" description="YqzN/YkzM" evidence="2">
    <location>
        <begin position="22"/>
        <end position="73"/>
    </location>
</feature>
<comment type="caution">
    <text evidence="3">The sequence shown here is derived from an EMBL/GenBank/DDBJ whole genome shotgun (WGS) entry which is preliminary data.</text>
</comment>